<name>A0A2I0AXG4_9ASPA</name>
<dbReference type="Pfam" id="PF01535">
    <property type="entry name" value="PPR"/>
    <property type="match status" value="2"/>
</dbReference>
<proteinExistence type="inferred from homology"/>
<evidence type="ECO:0000313" key="6">
    <source>
        <dbReference type="Proteomes" id="UP000236161"/>
    </source>
</evidence>
<evidence type="ECO:0000256" key="3">
    <source>
        <dbReference type="PROSITE-ProRule" id="PRU00708"/>
    </source>
</evidence>
<dbReference type="InterPro" id="IPR011990">
    <property type="entry name" value="TPR-like_helical_dom_sf"/>
</dbReference>
<evidence type="ECO:0000256" key="1">
    <source>
        <dbReference type="ARBA" id="ARBA00007626"/>
    </source>
</evidence>
<feature type="compositionally biased region" description="Polar residues" evidence="4">
    <location>
        <begin position="247"/>
        <end position="259"/>
    </location>
</feature>
<evidence type="ECO:0000256" key="2">
    <source>
        <dbReference type="ARBA" id="ARBA00022737"/>
    </source>
</evidence>
<dbReference type="EMBL" id="KZ451939">
    <property type="protein sequence ID" value="PKA60233.1"/>
    <property type="molecule type" value="Genomic_DNA"/>
</dbReference>
<feature type="repeat" description="PPR" evidence="3">
    <location>
        <begin position="456"/>
        <end position="490"/>
    </location>
</feature>
<keyword evidence="2" id="KW-0677">Repeat</keyword>
<organism evidence="5 6">
    <name type="scientific">Apostasia shenzhenica</name>
    <dbReference type="NCBI Taxonomy" id="1088818"/>
    <lineage>
        <taxon>Eukaryota</taxon>
        <taxon>Viridiplantae</taxon>
        <taxon>Streptophyta</taxon>
        <taxon>Embryophyta</taxon>
        <taxon>Tracheophyta</taxon>
        <taxon>Spermatophyta</taxon>
        <taxon>Magnoliopsida</taxon>
        <taxon>Liliopsida</taxon>
        <taxon>Asparagales</taxon>
        <taxon>Orchidaceae</taxon>
        <taxon>Apostasioideae</taxon>
        <taxon>Apostasia</taxon>
    </lineage>
</organism>
<dbReference type="Gene3D" id="1.25.40.10">
    <property type="entry name" value="Tetratricopeptide repeat domain"/>
    <property type="match status" value="1"/>
</dbReference>
<dbReference type="NCBIfam" id="TIGR00756">
    <property type="entry name" value="PPR"/>
    <property type="match status" value="4"/>
</dbReference>
<gene>
    <name evidence="5" type="ORF">AXF42_Ash008292</name>
</gene>
<feature type="compositionally biased region" description="Basic and acidic residues" evidence="4">
    <location>
        <begin position="322"/>
        <end position="332"/>
    </location>
</feature>
<feature type="compositionally biased region" description="Basic and acidic residues" evidence="4">
    <location>
        <begin position="219"/>
        <end position="230"/>
    </location>
</feature>
<reference evidence="5 6" key="1">
    <citation type="journal article" date="2017" name="Nature">
        <title>The Apostasia genome and the evolution of orchids.</title>
        <authorList>
            <person name="Zhang G.Q."/>
            <person name="Liu K.W."/>
            <person name="Li Z."/>
            <person name="Lohaus R."/>
            <person name="Hsiao Y.Y."/>
            <person name="Niu S.C."/>
            <person name="Wang J.Y."/>
            <person name="Lin Y.C."/>
            <person name="Xu Q."/>
            <person name="Chen L.J."/>
            <person name="Yoshida K."/>
            <person name="Fujiwara S."/>
            <person name="Wang Z.W."/>
            <person name="Zhang Y.Q."/>
            <person name="Mitsuda N."/>
            <person name="Wang M."/>
            <person name="Liu G.H."/>
            <person name="Pecoraro L."/>
            <person name="Huang H.X."/>
            <person name="Xiao X.J."/>
            <person name="Lin M."/>
            <person name="Wu X.Y."/>
            <person name="Wu W.L."/>
            <person name="Chen Y.Y."/>
            <person name="Chang S.B."/>
            <person name="Sakamoto S."/>
            <person name="Ohme-Takagi M."/>
            <person name="Yagi M."/>
            <person name="Zeng S.J."/>
            <person name="Shen C.Y."/>
            <person name="Yeh C.M."/>
            <person name="Luo Y.B."/>
            <person name="Tsai W.C."/>
            <person name="Van de Peer Y."/>
            <person name="Liu Z.J."/>
        </authorList>
    </citation>
    <scope>NUCLEOTIDE SEQUENCE [LARGE SCALE GENOMIC DNA]</scope>
    <source>
        <strain evidence="6">cv. Shenzhen</strain>
        <tissue evidence="5">Stem</tissue>
    </source>
</reference>
<accession>A0A2I0AXG4</accession>
<sequence>MRTGVSGLLISNLARYLLHLPKPSVFRPLSADYSTKPNGREMGEGRIDDWSEEFLFQNFNFGAKSEPEKEVTNDRNPASPIPGRALRGERTVDGGQEDLFPDFKNKQRGMGRNHSNTPSMRAEKSDGARPFQQKSGEGFSFLGQKGPSCSALQPNREEERSSGSLKKNDQKKEGDRIVGFLVEKLKLRDVSVDGGNQTSTNRSAFQPNLEGERSSGSLKKNDQEKGEDRIVGSLFEKLKLRDLSMDGRNQTSTNRSALQPNLEERSSGSLKKNDQEKGVNGIGESLFEKLKLRDPSTSGGNQTSPKRSAPEPNGGEEGNDGSLKKSDQEKGGNRIGESLFEKLKLAELGNEGRNQRLTTAAADSTEPESPLEDADEIFKQMKETGLIPNAVAMLDELCKDGLVKEAMKLFGLMREKGTIPEVVIYTAVIQGFCKAAKFDDAKRIFRKMEKNGIVPNAFSYWVLIQGLCKGKKLEDAVEFSMEMVASGHSPNAATLTSLVDVYSKDKGLKEAEELVRKLRERGFAPDEKALREYLNKKGPYSPMVWEAIFGKKNSHWPF</sequence>
<protein>
    <submittedName>
        <fullName evidence="5">Pentatricopeptide repeat-containing protein</fullName>
    </submittedName>
</protein>
<feature type="region of interest" description="Disordered" evidence="4">
    <location>
        <begin position="62"/>
        <end position="173"/>
    </location>
</feature>
<feature type="region of interest" description="Disordered" evidence="4">
    <location>
        <begin position="192"/>
        <end position="230"/>
    </location>
</feature>
<feature type="compositionally biased region" description="Polar residues" evidence="4">
    <location>
        <begin position="295"/>
        <end position="306"/>
    </location>
</feature>
<feature type="compositionally biased region" description="Polar residues" evidence="4">
    <location>
        <begin position="194"/>
        <end position="206"/>
    </location>
</feature>
<dbReference type="OrthoDB" id="185373at2759"/>
<dbReference type="InterPro" id="IPR002885">
    <property type="entry name" value="PPR_rpt"/>
</dbReference>
<dbReference type="Pfam" id="PF13041">
    <property type="entry name" value="PPR_2"/>
    <property type="match status" value="1"/>
</dbReference>
<keyword evidence="6" id="KW-1185">Reference proteome</keyword>
<comment type="similarity">
    <text evidence="1">Belongs to the PPR family. P subfamily.</text>
</comment>
<feature type="compositionally biased region" description="Basic and acidic residues" evidence="4">
    <location>
        <begin position="155"/>
        <end position="173"/>
    </location>
</feature>
<dbReference type="AlphaFoldDB" id="A0A2I0AXG4"/>
<feature type="compositionally biased region" description="Basic and acidic residues" evidence="4">
    <location>
        <begin position="262"/>
        <end position="277"/>
    </location>
</feature>
<dbReference type="PANTHER" id="PTHR47941">
    <property type="entry name" value="PENTATRICOPEPTIDE REPEAT-CONTAINING PROTEIN 3, MITOCHONDRIAL"/>
    <property type="match status" value="1"/>
</dbReference>
<feature type="repeat" description="PPR" evidence="3">
    <location>
        <begin position="386"/>
        <end position="420"/>
    </location>
</feature>
<dbReference type="Proteomes" id="UP000236161">
    <property type="component" value="Unassembled WGS sequence"/>
</dbReference>
<dbReference type="PROSITE" id="PS51375">
    <property type="entry name" value="PPR"/>
    <property type="match status" value="4"/>
</dbReference>
<feature type="repeat" description="PPR" evidence="3">
    <location>
        <begin position="491"/>
        <end position="525"/>
    </location>
</feature>
<feature type="repeat" description="PPR" evidence="3">
    <location>
        <begin position="421"/>
        <end position="455"/>
    </location>
</feature>
<feature type="region of interest" description="Disordered" evidence="4">
    <location>
        <begin position="242"/>
        <end position="334"/>
    </location>
</feature>
<evidence type="ECO:0000256" key="4">
    <source>
        <dbReference type="SAM" id="MobiDB-lite"/>
    </source>
</evidence>
<evidence type="ECO:0000313" key="5">
    <source>
        <dbReference type="EMBL" id="PKA60233.1"/>
    </source>
</evidence>